<sequence length="291" mass="32458">MDHGWDLHAVVRSCATSSSSTAAAEITPATTVHRHEEGFYRSGFTFDDGQSAREEPSMFSNFISFAMEPVDCEHLFRKRRKSKNKKRVIETREDESSNDGWAWRKYGQKPIKGSPYPRCSTSKDCSARKQVERSTIDASSYIVSYTGDHLHPRPTHLSSLAGTSRSTKFSAVVATGSSEKTPCASSSPASTSEDWETIEKRLGCGQVEELIEEAKDELKLIDKMIEWDPWGVPDDYECEVVENDAPVPKHVPLHRPGPLPEEFYKTLDALMTGKLDASLKKDEPVISSPAQ</sequence>
<organism evidence="7 8">
    <name type="scientific">Mikania micrantha</name>
    <name type="common">bitter vine</name>
    <dbReference type="NCBI Taxonomy" id="192012"/>
    <lineage>
        <taxon>Eukaryota</taxon>
        <taxon>Viridiplantae</taxon>
        <taxon>Streptophyta</taxon>
        <taxon>Embryophyta</taxon>
        <taxon>Tracheophyta</taxon>
        <taxon>Spermatophyta</taxon>
        <taxon>Magnoliopsida</taxon>
        <taxon>eudicotyledons</taxon>
        <taxon>Gunneridae</taxon>
        <taxon>Pentapetalae</taxon>
        <taxon>asterids</taxon>
        <taxon>campanulids</taxon>
        <taxon>Asterales</taxon>
        <taxon>Asteraceae</taxon>
        <taxon>Asteroideae</taxon>
        <taxon>Heliantheae alliance</taxon>
        <taxon>Eupatorieae</taxon>
        <taxon>Mikania</taxon>
    </lineage>
</organism>
<dbReference type="InterPro" id="IPR003657">
    <property type="entry name" value="WRKY_dom"/>
</dbReference>
<evidence type="ECO:0000256" key="3">
    <source>
        <dbReference type="ARBA" id="ARBA00023125"/>
    </source>
</evidence>
<evidence type="ECO:0000256" key="5">
    <source>
        <dbReference type="ARBA" id="ARBA00023242"/>
    </source>
</evidence>
<dbReference type="Proteomes" id="UP000326396">
    <property type="component" value="Linkage Group LG2"/>
</dbReference>
<dbReference type="Gene3D" id="2.20.25.80">
    <property type="entry name" value="WRKY domain"/>
    <property type="match status" value="1"/>
</dbReference>
<comment type="subcellular location">
    <subcellularLocation>
        <location evidence="1">Nucleus</location>
    </subcellularLocation>
</comment>
<dbReference type="Pfam" id="PF03106">
    <property type="entry name" value="WRKY"/>
    <property type="match status" value="1"/>
</dbReference>
<evidence type="ECO:0000256" key="1">
    <source>
        <dbReference type="ARBA" id="ARBA00004123"/>
    </source>
</evidence>
<dbReference type="EMBL" id="SZYD01000012">
    <property type="protein sequence ID" value="KAD4584832.1"/>
    <property type="molecule type" value="Genomic_DNA"/>
</dbReference>
<dbReference type="GO" id="GO:0003700">
    <property type="term" value="F:DNA-binding transcription factor activity"/>
    <property type="evidence" value="ECO:0007669"/>
    <property type="project" value="InterPro"/>
</dbReference>
<name>A0A5N6NAD0_9ASTR</name>
<comment type="caution">
    <text evidence="7">The sequence shown here is derived from an EMBL/GenBank/DDBJ whole genome shotgun (WGS) entry which is preliminary data.</text>
</comment>
<protein>
    <recommendedName>
        <fullName evidence="6">WRKY domain-containing protein</fullName>
    </recommendedName>
</protein>
<evidence type="ECO:0000259" key="6">
    <source>
        <dbReference type="PROSITE" id="PS50811"/>
    </source>
</evidence>
<dbReference type="InterPro" id="IPR044810">
    <property type="entry name" value="WRKY_plant"/>
</dbReference>
<dbReference type="GO" id="GO:0000976">
    <property type="term" value="F:transcription cis-regulatory region binding"/>
    <property type="evidence" value="ECO:0007669"/>
    <property type="project" value="TreeGrafter"/>
</dbReference>
<gene>
    <name evidence="7" type="ORF">E3N88_22433</name>
</gene>
<dbReference type="GO" id="GO:0005634">
    <property type="term" value="C:nucleus"/>
    <property type="evidence" value="ECO:0007669"/>
    <property type="project" value="UniProtKB-SubCell"/>
</dbReference>
<keyword evidence="8" id="KW-1185">Reference proteome</keyword>
<dbReference type="PANTHER" id="PTHR32096:SF80">
    <property type="entry name" value="WRKY TRANSCRIPTION FACTOR 27-RELATED"/>
    <property type="match status" value="1"/>
</dbReference>
<dbReference type="PANTHER" id="PTHR32096">
    <property type="entry name" value="WRKY TRANSCRIPTION FACTOR 30-RELATED-RELATED"/>
    <property type="match status" value="1"/>
</dbReference>
<feature type="domain" description="WRKY" evidence="6">
    <location>
        <begin position="92"/>
        <end position="154"/>
    </location>
</feature>
<dbReference type="AlphaFoldDB" id="A0A5N6NAD0"/>
<evidence type="ECO:0000256" key="4">
    <source>
        <dbReference type="ARBA" id="ARBA00023163"/>
    </source>
</evidence>
<keyword evidence="5" id="KW-0539">Nucleus</keyword>
<dbReference type="SUPFAM" id="SSF118290">
    <property type="entry name" value="WRKY DNA-binding domain"/>
    <property type="match status" value="1"/>
</dbReference>
<dbReference type="InterPro" id="IPR036576">
    <property type="entry name" value="WRKY_dom_sf"/>
</dbReference>
<keyword evidence="2" id="KW-0805">Transcription regulation</keyword>
<dbReference type="OrthoDB" id="662136at2759"/>
<accession>A0A5N6NAD0</accession>
<evidence type="ECO:0000313" key="7">
    <source>
        <dbReference type="EMBL" id="KAD4584832.1"/>
    </source>
</evidence>
<evidence type="ECO:0000256" key="2">
    <source>
        <dbReference type="ARBA" id="ARBA00023015"/>
    </source>
</evidence>
<reference evidence="7 8" key="1">
    <citation type="submission" date="2019-05" db="EMBL/GenBank/DDBJ databases">
        <title>Mikania micrantha, genome provides insights into the molecular mechanism of rapid growth.</title>
        <authorList>
            <person name="Liu B."/>
        </authorList>
    </citation>
    <scope>NUCLEOTIDE SEQUENCE [LARGE SCALE GENOMIC DNA]</scope>
    <source>
        <strain evidence="7">NLD-2019</strain>
        <tissue evidence="7">Leaf</tissue>
    </source>
</reference>
<keyword evidence="3" id="KW-0238">DNA-binding</keyword>
<dbReference type="SMART" id="SM00774">
    <property type="entry name" value="WRKY"/>
    <property type="match status" value="1"/>
</dbReference>
<keyword evidence="4" id="KW-0804">Transcription</keyword>
<proteinExistence type="predicted"/>
<evidence type="ECO:0000313" key="8">
    <source>
        <dbReference type="Proteomes" id="UP000326396"/>
    </source>
</evidence>
<dbReference type="PROSITE" id="PS50811">
    <property type="entry name" value="WRKY"/>
    <property type="match status" value="1"/>
</dbReference>